<keyword evidence="1" id="KW-1133">Transmembrane helix</keyword>
<dbReference type="PROSITE" id="PS51257">
    <property type="entry name" value="PROKAR_LIPOPROTEIN"/>
    <property type="match status" value="1"/>
</dbReference>
<feature type="transmembrane region" description="Helical" evidence="1">
    <location>
        <begin position="6"/>
        <end position="23"/>
    </location>
</feature>
<evidence type="ECO:0000256" key="1">
    <source>
        <dbReference type="SAM" id="Phobius"/>
    </source>
</evidence>
<comment type="caution">
    <text evidence="2">The sequence shown here is derived from an EMBL/GenBank/DDBJ whole genome shotgun (WGS) entry which is preliminary data.</text>
</comment>
<organism evidence="2 3">
    <name type="scientific">Leptonema illini</name>
    <dbReference type="NCBI Taxonomy" id="183"/>
    <lineage>
        <taxon>Bacteria</taxon>
        <taxon>Pseudomonadati</taxon>
        <taxon>Spirochaetota</taxon>
        <taxon>Spirochaetia</taxon>
        <taxon>Leptospirales</taxon>
        <taxon>Leptospiraceae</taxon>
        <taxon>Leptonema</taxon>
    </lineage>
</organism>
<reference evidence="2 3" key="1">
    <citation type="submission" date="2019-10" db="EMBL/GenBank/DDBJ databases">
        <title>Extracellular Electron Transfer in a Candidatus Methanoperedens spp. Enrichment Culture.</title>
        <authorList>
            <person name="Berger S."/>
            <person name="Rangel Shaw D."/>
            <person name="Berben T."/>
            <person name="In 'T Zandt M."/>
            <person name="Frank J."/>
            <person name="Reimann J."/>
            <person name="Jetten M.S.M."/>
            <person name="Welte C.U."/>
        </authorList>
    </citation>
    <scope>NUCLEOTIDE SEQUENCE [LARGE SCALE GENOMIC DNA]</scope>
    <source>
        <strain evidence="2">SB12</strain>
    </source>
</reference>
<keyword evidence="1" id="KW-0812">Transmembrane</keyword>
<gene>
    <name evidence="2" type="ORF">F9K24_11135</name>
</gene>
<dbReference type="AlphaFoldDB" id="A0A833LX38"/>
<dbReference type="EMBL" id="WBUI01000010">
    <property type="protein sequence ID" value="KAB2932151.1"/>
    <property type="molecule type" value="Genomic_DNA"/>
</dbReference>
<evidence type="ECO:0008006" key="4">
    <source>
        <dbReference type="Google" id="ProtNLM"/>
    </source>
</evidence>
<evidence type="ECO:0000313" key="3">
    <source>
        <dbReference type="Proteomes" id="UP000460298"/>
    </source>
</evidence>
<protein>
    <recommendedName>
        <fullName evidence="4">Lipoprotein</fullName>
    </recommendedName>
</protein>
<evidence type="ECO:0000313" key="2">
    <source>
        <dbReference type="EMBL" id="KAB2932151.1"/>
    </source>
</evidence>
<sequence>MLEIRGYSFLILFFLASSCIIVSEKDKCYEDIERGEKTAGFTDVCVTAGIYGAGYGTGIVGQVADYYLALCATELIEAEKCQGKSKWIPAIDGRM</sequence>
<proteinExistence type="predicted"/>
<accession>A0A833LX38</accession>
<dbReference type="Proteomes" id="UP000460298">
    <property type="component" value="Unassembled WGS sequence"/>
</dbReference>
<keyword evidence="1" id="KW-0472">Membrane</keyword>
<name>A0A833LX38_9LEPT</name>